<dbReference type="OrthoDB" id="1077582at2759"/>
<evidence type="ECO:0000313" key="2">
    <source>
        <dbReference type="Proteomes" id="UP000887226"/>
    </source>
</evidence>
<accession>A0A9P8CIH1</accession>
<evidence type="ECO:0000313" key="1">
    <source>
        <dbReference type="EMBL" id="KAG9247947.1"/>
    </source>
</evidence>
<proteinExistence type="predicted"/>
<reference evidence="1" key="1">
    <citation type="journal article" date="2021" name="IMA Fungus">
        <title>Genomic characterization of three marine fungi, including Emericellopsis atlantica sp. nov. with signatures of a generalist lifestyle and marine biomass degradation.</title>
        <authorList>
            <person name="Hagestad O.C."/>
            <person name="Hou L."/>
            <person name="Andersen J.H."/>
            <person name="Hansen E.H."/>
            <person name="Altermark B."/>
            <person name="Li C."/>
            <person name="Kuhnert E."/>
            <person name="Cox R.J."/>
            <person name="Crous P.W."/>
            <person name="Spatafora J.W."/>
            <person name="Lail K."/>
            <person name="Amirebrahimi M."/>
            <person name="Lipzen A."/>
            <person name="Pangilinan J."/>
            <person name="Andreopoulos W."/>
            <person name="Hayes R.D."/>
            <person name="Ng V."/>
            <person name="Grigoriev I.V."/>
            <person name="Jackson S.A."/>
            <person name="Sutton T.D.S."/>
            <person name="Dobson A.D.W."/>
            <person name="Rama T."/>
        </authorList>
    </citation>
    <scope>NUCLEOTIDE SEQUENCE</scope>
    <source>
        <strain evidence="1">TRa3180A</strain>
    </source>
</reference>
<dbReference type="Proteomes" id="UP000887226">
    <property type="component" value="Unassembled WGS sequence"/>
</dbReference>
<comment type="caution">
    <text evidence="1">The sequence shown here is derived from an EMBL/GenBank/DDBJ whole genome shotgun (WGS) entry which is preliminary data.</text>
</comment>
<dbReference type="AlphaFoldDB" id="A0A9P8CIH1"/>
<organism evidence="1 2">
    <name type="scientific">Calycina marina</name>
    <dbReference type="NCBI Taxonomy" id="1763456"/>
    <lineage>
        <taxon>Eukaryota</taxon>
        <taxon>Fungi</taxon>
        <taxon>Dikarya</taxon>
        <taxon>Ascomycota</taxon>
        <taxon>Pezizomycotina</taxon>
        <taxon>Leotiomycetes</taxon>
        <taxon>Helotiales</taxon>
        <taxon>Pezizellaceae</taxon>
        <taxon>Calycina</taxon>
    </lineage>
</organism>
<protein>
    <submittedName>
        <fullName evidence="1">Uncharacterized protein</fullName>
    </submittedName>
</protein>
<sequence length="117" mass="12744">MLMTSILGSLLPPGKTRSIGVTFFLLCIFAAGRANTSGDIVQDEVLGIQSLIILVQWVSFHLLHTAEREYGRVSGTVDKDEEDGSVPEIFSSLPETWLGRLVWATGLRLNLGGVGWN</sequence>
<keyword evidence="2" id="KW-1185">Reference proteome</keyword>
<name>A0A9P8CIH1_9HELO</name>
<gene>
    <name evidence="1" type="ORF">BJ878DRAFT_490295</name>
</gene>
<dbReference type="EMBL" id="MU253759">
    <property type="protein sequence ID" value="KAG9247947.1"/>
    <property type="molecule type" value="Genomic_DNA"/>
</dbReference>